<dbReference type="AlphaFoldDB" id="A0A1I4Y319"/>
<evidence type="ECO:0000313" key="1">
    <source>
        <dbReference type="EMBL" id="SFN31910.1"/>
    </source>
</evidence>
<organism evidence="1 2">
    <name type="scientific">Dokdonella immobilis</name>
    <dbReference type="NCBI Taxonomy" id="578942"/>
    <lineage>
        <taxon>Bacteria</taxon>
        <taxon>Pseudomonadati</taxon>
        <taxon>Pseudomonadota</taxon>
        <taxon>Gammaproteobacteria</taxon>
        <taxon>Lysobacterales</taxon>
        <taxon>Rhodanobacteraceae</taxon>
        <taxon>Dokdonella</taxon>
    </lineage>
</organism>
<proteinExistence type="predicted"/>
<keyword evidence="2" id="KW-1185">Reference proteome</keyword>
<dbReference type="EMBL" id="FOVF01000014">
    <property type="protein sequence ID" value="SFN31910.1"/>
    <property type="molecule type" value="Genomic_DNA"/>
</dbReference>
<sequence>MRRVATGAAWAIALTLAAVACWRIVVTGISDRLASDKPQRALDWDPANPVALAALAQQQLDRKEWAAARASALRLLHAEPLSPEGFVILSKVAVAEGDMEQTETLSSIALRRAPHALGPPAWLLGQQLEQGDYAQALDLVDRIWRIAPGMQARIHPVLMALAEKPAFADALAERLTLKPVWRASLINSMMIKGSPEAIEHVFSALQRRDALDAGEMGQWIDRLAKDGAWGEAYARWAGELPLSEMNTLRSVYNGGFESEPSGTGFDWRIGKSVDVIIDRESLAGADGSAALRLRFLGRRTERIPLHQWLLLAPGEYRLRFRARAQDVRSDRGLQWTVRCLDGRTELATADAVSGTFDWTERAVDLVVPERDCRVQDLELRNAGSKGSGKIVFGTLWFDDISIDRINR</sequence>
<dbReference type="OrthoDB" id="8410830at2"/>
<evidence type="ECO:0000313" key="2">
    <source>
        <dbReference type="Proteomes" id="UP000198575"/>
    </source>
</evidence>
<protein>
    <recommendedName>
        <fullName evidence="3">Tetratricopeptide repeat-containing protein</fullName>
    </recommendedName>
</protein>
<dbReference type="InterPro" id="IPR011990">
    <property type="entry name" value="TPR-like_helical_dom_sf"/>
</dbReference>
<dbReference type="STRING" id="578942.SAMN05216289_11420"/>
<accession>A0A1I4Y319</accession>
<dbReference type="SUPFAM" id="SSF48452">
    <property type="entry name" value="TPR-like"/>
    <property type="match status" value="1"/>
</dbReference>
<evidence type="ECO:0008006" key="3">
    <source>
        <dbReference type="Google" id="ProtNLM"/>
    </source>
</evidence>
<gene>
    <name evidence="1" type="ORF">SAMN05216289_11420</name>
</gene>
<reference evidence="1 2" key="1">
    <citation type="submission" date="2016-10" db="EMBL/GenBank/DDBJ databases">
        <authorList>
            <person name="de Groot N.N."/>
        </authorList>
    </citation>
    <scope>NUCLEOTIDE SEQUENCE [LARGE SCALE GENOMIC DNA]</scope>
    <source>
        <strain evidence="1 2">CGMCC 1.7659</strain>
    </source>
</reference>
<dbReference type="Gene3D" id="1.25.40.10">
    <property type="entry name" value="Tetratricopeptide repeat domain"/>
    <property type="match status" value="1"/>
</dbReference>
<dbReference type="Gene3D" id="2.60.120.260">
    <property type="entry name" value="Galactose-binding domain-like"/>
    <property type="match status" value="1"/>
</dbReference>
<dbReference type="RefSeq" id="WP_092407834.1">
    <property type="nucleotide sequence ID" value="NZ_FOVF01000014.1"/>
</dbReference>
<dbReference type="PROSITE" id="PS51257">
    <property type="entry name" value="PROKAR_LIPOPROTEIN"/>
    <property type="match status" value="1"/>
</dbReference>
<name>A0A1I4Y319_9GAMM</name>
<dbReference type="Proteomes" id="UP000198575">
    <property type="component" value="Unassembled WGS sequence"/>
</dbReference>